<dbReference type="InterPro" id="IPR001940">
    <property type="entry name" value="Peptidase_S1C"/>
</dbReference>
<dbReference type="PANTHER" id="PTHR22939:SF129">
    <property type="entry name" value="SERINE PROTEASE HTRA2, MITOCHONDRIAL"/>
    <property type="match status" value="1"/>
</dbReference>
<dbReference type="GO" id="GO:0004252">
    <property type="term" value="F:serine-type endopeptidase activity"/>
    <property type="evidence" value="ECO:0007669"/>
    <property type="project" value="InterPro"/>
</dbReference>
<protein>
    <submittedName>
        <fullName evidence="3">Trypsin-like peptidase domain-containing protein</fullName>
    </submittedName>
</protein>
<feature type="chain" id="PRO_5037817774" evidence="2">
    <location>
        <begin position="28"/>
        <end position="329"/>
    </location>
</feature>
<keyword evidence="1" id="KW-0720">Serine protease</keyword>
<dbReference type="SUPFAM" id="SSF50156">
    <property type="entry name" value="PDZ domain-like"/>
    <property type="match status" value="1"/>
</dbReference>
<keyword evidence="2" id="KW-0732">Signal</keyword>
<sequence>MLPPPYHNRSRLLAVLLLILCGLPAAAHGPADYVALYEEASQSVVYIENDAFSGSGVIISPDGHILTNAHVIYDGDYGEIGNNFVLLHDGNVAEAEIIGYDLDSDIALLKIEAEAPLAVAKIGDSSELRTGEAVLAIGHPGDYYYSLSTGVISAPVRISPGPLADVTAAACSLPWIQTDAVINGGNSGGPLLNDSGEVVGIISWSDAWGVDDSGLNFAVPINVAMFIQEKLLDEGYVPWGILGVYGGLDDTSYDEEGFMVFQVNKGSGAEAAGIVPGDLIIEYNEEPFIDGYFSCVLEGTEIPVKLIRDGEEYVLPVTLGPSETEGDLL</sequence>
<evidence type="ECO:0000256" key="1">
    <source>
        <dbReference type="ARBA" id="ARBA00022825"/>
    </source>
</evidence>
<gene>
    <name evidence="3" type="ORF">ISN26_00070</name>
</gene>
<evidence type="ECO:0000313" key="4">
    <source>
        <dbReference type="Proteomes" id="UP000604381"/>
    </source>
</evidence>
<dbReference type="Proteomes" id="UP000604381">
    <property type="component" value="Unassembled WGS sequence"/>
</dbReference>
<reference evidence="3" key="1">
    <citation type="submission" date="2020-10" db="EMBL/GenBank/DDBJ databases">
        <title>An improved Amphimedon queenslandica hologenome assembly reveals how three proteobacterial symbionts can extend the metabolic phenotypic of their marine sponge host.</title>
        <authorList>
            <person name="Degnan B."/>
            <person name="Degnan S."/>
            <person name="Xiang X."/>
        </authorList>
    </citation>
    <scope>NUCLEOTIDE SEQUENCE</scope>
    <source>
        <strain evidence="3">AqS2</strain>
    </source>
</reference>
<keyword evidence="1" id="KW-0645">Protease</keyword>
<dbReference type="PRINTS" id="PR00834">
    <property type="entry name" value="PROTEASES2C"/>
</dbReference>
<dbReference type="InterPro" id="IPR036034">
    <property type="entry name" value="PDZ_sf"/>
</dbReference>
<dbReference type="Pfam" id="PF13365">
    <property type="entry name" value="Trypsin_2"/>
    <property type="match status" value="1"/>
</dbReference>
<evidence type="ECO:0000313" key="3">
    <source>
        <dbReference type="EMBL" id="MBF2734489.1"/>
    </source>
</evidence>
<dbReference type="Gene3D" id="2.40.10.120">
    <property type="match status" value="1"/>
</dbReference>
<name>A0A930UDC3_9GAMM</name>
<feature type="signal peptide" evidence="2">
    <location>
        <begin position="1"/>
        <end position="27"/>
    </location>
</feature>
<comment type="caution">
    <text evidence="3">The sequence shown here is derived from an EMBL/GenBank/DDBJ whole genome shotgun (WGS) entry which is preliminary data.</text>
</comment>
<dbReference type="Gene3D" id="2.30.42.10">
    <property type="match status" value="1"/>
</dbReference>
<keyword evidence="4" id="KW-1185">Reference proteome</keyword>
<keyword evidence="1" id="KW-0378">Hydrolase</keyword>
<evidence type="ECO:0000256" key="2">
    <source>
        <dbReference type="SAM" id="SignalP"/>
    </source>
</evidence>
<accession>A0A930UDC3</accession>
<dbReference type="AlphaFoldDB" id="A0A930UDC3"/>
<proteinExistence type="predicted"/>
<organism evidence="3 4">
    <name type="scientific">Candidatus Amphirhobacter heronislandensis</name>
    <dbReference type="NCBI Taxonomy" id="1732024"/>
    <lineage>
        <taxon>Bacteria</taxon>
        <taxon>Pseudomonadati</taxon>
        <taxon>Pseudomonadota</taxon>
        <taxon>Gammaproteobacteria</taxon>
        <taxon>Candidatus Tethybacterales</taxon>
        <taxon>Candidatus Tethybacteraceae</taxon>
        <taxon>Candidatus Amphirhobacter</taxon>
    </lineage>
</organism>
<dbReference type="SUPFAM" id="SSF50494">
    <property type="entry name" value="Trypsin-like serine proteases"/>
    <property type="match status" value="1"/>
</dbReference>
<dbReference type="PANTHER" id="PTHR22939">
    <property type="entry name" value="SERINE PROTEASE FAMILY S1C HTRA-RELATED"/>
    <property type="match status" value="1"/>
</dbReference>
<dbReference type="InterPro" id="IPR009003">
    <property type="entry name" value="Peptidase_S1_PA"/>
</dbReference>
<dbReference type="GO" id="GO:0006508">
    <property type="term" value="P:proteolysis"/>
    <property type="evidence" value="ECO:0007669"/>
    <property type="project" value="InterPro"/>
</dbReference>
<dbReference type="EMBL" id="JADHEI010000003">
    <property type="protein sequence ID" value="MBF2734489.1"/>
    <property type="molecule type" value="Genomic_DNA"/>
</dbReference>